<sequence length="71" mass="7970">MAGAKNVLTALWTIDDRLTATFMSRFYGTWLSHLGMSPTEALQKTKLRYITSPSSAERDPATWAPFVLYEG</sequence>
<dbReference type="InterPro" id="IPR024983">
    <property type="entry name" value="CHAT_dom"/>
</dbReference>
<feature type="domain" description="CHAT" evidence="1">
    <location>
        <begin position="2"/>
        <end position="69"/>
    </location>
</feature>
<dbReference type="RefSeq" id="WP_184048937.1">
    <property type="nucleotide sequence ID" value="NZ_JACIGK010000059.1"/>
</dbReference>
<evidence type="ECO:0000313" key="2">
    <source>
        <dbReference type="EMBL" id="MBB4268199.1"/>
    </source>
</evidence>
<organism evidence="2 3">
    <name type="scientific">Roseospira visakhapatnamensis</name>
    <dbReference type="NCBI Taxonomy" id="390880"/>
    <lineage>
        <taxon>Bacteria</taxon>
        <taxon>Pseudomonadati</taxon>
        <taxon>Pseudomonadota</taxon>
        <taxon>Alphaproteobacteria</taxon>
        <taxon>Rhodospirillales</taxon>
        <taxon>Rhodospirillaceae</taxon>
        <taxon>Roseospira</taxon>
    </lineage>
</organism>
<dbReference type="Pfam" id="PF12770">
    <property type="entry name" value="CHAT"/>
    <property type="match status" value="1"/>
</dbReference>
<dbReference type="Proteomes" id="UP000554286">
    <property type="component" value="Unassembled WGS sequence"/>
</dbReference>
<gene>
    <name evidence="2" type="ORF">GGD89_003856</name>
</gene>
<proteinExistence type="predicted"/>
<reference evidence="2 3" key="1">
    <citation type="submission" date="2020-08" db="EMBL/GenBank/DDBJ databases">
        <title>Genome sequencing of Purple Non-Sulfur Bacteria from various extreme environments.</title>
        <authorList>
            <person name="Mayer M."/>
        </authorList>
    </citation>
    <scope>NUCLEOTIDE SEQUENCE [LARGE SCALE GENOMIC DNA]</scope>
    <source>
        <strain evidence="2 3">JA131</strain>
    </source>
</reference>
<accession>A0A7W6RHN4</accession>
<dbReference type="EMBL" id="JACIGK010000059">
    <property type="protein sequence ID" value="MBB4268199.1"/>
    <property type="molecule type" value="Genomic_DNA"/>
</dbReference>
<evidence type="ECO:0000259" key="1">
    <source>
        <dbReference type="Pfam" id="PF12770"/>
    </source>
</evidence>
<evidence type="ECO:0000313" key="3">
    <source>
        <dbReference type="Proteomes" id="UP000554286"/>
    </source>
</evidence>
<name>A0A7W6RHN4_9PROT</name>
<keyword evidence="3" id="KW-1185">Reference proteome</keyword>
<dbReference type="AlphaFoldDB" id="A0A7W6RHN4"/>
<protein>
    <submittedName>
        <fullName evidence="2">CHAT domain-containing protein</fullName>
    </submittedName>
</protein>
<comment type="caution">
    <text evidence="2">The sequence shown here is derived from an EMBL/GenBank/DDBJ whole genome shotgun (WGS) entry which is preliminary data.</text>
</comment>